<dbReference type="EMBL" id="LR798202">
    <property type="protein sequence ID" value="CAB5170785.1"/>
    <property type="molecule type" value="Genomic_DNA"/>
</dbReference>
<dbReference type="CDD" id="cd14845">
    <property type="entry name" value="L-Ala-D-Glu_peptidase_like"/>
    <property type="match status" value="1"/>
</dbReference>
<dbReference type="GO" id="GO:0006508">
    <property type="term" value="P:proteolysis"/>
    <property type="evidence" value="ECO:0007669"/>
    <property type="project" value="InterPro"/>
</dbReference>
<evidence type="ECO:0000313" key="3">
    <source>
        <dbReference type="EMBL" id="CAB5170785.1"/>
    </source>
</evidence>
<gene>
    <name evidence="3" type="ORF">UFOVP154_48</name>
    <name evidence="2" type="ORF">UFOVP8_33</name>
</gene>
<feature type="domain" description="D-alanyl-D-alanine carboxypeptidase-like core" evidence="1">
    <location>
        <begin position="11"/>
        <end position="80"/>
    </location>
</feature>
<organism evidence="2">
    <name type="scientific">uncultured Caudovirales phage</name>
    <dbReference type="NCBI Taxonomy" id="2100421"/>
    <lineage>
        <taxon>Viruses</taxon>
        <taxon>Duplodnaviria</taxon>
        <taxon>Heunggongvirae</taxon>
        <taxon>Uroviricota</taxon>
        <taxon>Caudoviricetes</taxon>
        <taxon>Peduoviridae</taxon>
        <taxon>Maltschvirus</taxon>
        <taxon>Maltschvirus maltsch</taxon>
    </lineage>
</organism>
<accession>A0A6J5KJZ2</accession>
<reference evidence="2" key="1">
    <citation type="submission" date="2020-04" db="EMBL/GenBank/DDBJ databases">
        <authorList>
            <person name="Chiriac C."/>
            <person name="Salcher M."/>
            <person name="Ghai R."/>
            <person name="Kavagutti S V."/>
        </authorList>
    </citation>
    <scope>NUCLEOTIDE SEQUENCE</scope>
</reference>
<dbReference type="EMBL" id="LR796144">
    <property type="protein sequence ID" value="CAB4121207.1"/>
    <property type="molecule type" value="Genomic_DNA"/>
</dbReference>
<proteinExistence type="predicted"/>
<name>A0A6J5KJZ2_9CAUD</name>
<dbReference type="Gene3D" id="3.30.1380.10">
    <property type="match status" value="1"/>
</dbReference>
<dbReference type="Pfam" id="PF02557">
    <property type="entry name" value="VanY"/>
    <property type="match status" value="1"/>
</dbReference>
<dbReference type="GO" id="GO:0008233">
    <property type="term" value="F:peptidase activity"/>
    <property type="evidence" value="ECO:0007669"/>
    <property type="project" value="InterPro"/>
</dbReference>
<protein>
    <submittedName>
        <fullName evidence="2">Peptidase M15B</fullName>
    </submittedName>
</protein>
<dbReference type="InterPro" id="IPR003709">
    <property type="entry name" value="VanY-like_core_dom"/>
</dbReference>
<evidence type="ECO:0000259" key="1">
    <source>
        <dbReference type="Pfam" id="PF02557"/>
    </source>
</evidence>
<evidence type="ECO:0000313" key="2">
    <source>
        <dbReference type="EMBL" id="CAB4121207.1"/>
    </source>
</evidence>
<sequence length="139" mass="14994">MSRSLDDLSPLVRPKVDAFLASVKAAGIDLLVTCTLRSLAEQAALYAQGRTTPGAIVTNAKPGESAHNYGLAVDVVPIVNGKPDWAFNAMHPDMAWGKVGRLGQLAGLEWLGDPNSTFIEGCHFQQKNWRSYLARESSV</sequence>
<dbReference type="InterPro" id="IPR009045">
    <property type="entry name" value="Zn_M74/Hedgehog-like"/>
</dbReference>
<dbReference type="SUPFAM" id="SSF55166">
    <property type="entry name" value="Hedgehog/DD-peptidase"/>
    <property type="match status" value="1"/>
</dbReference>